<sequence>GSRPISQLASFLSQADILVSPRIKGRNTPMKIYSYLDSGAPVVATCLPTHTQVLDNQIAHLVAPENKAMADGICYLIENSDHAHALSKHAKKRVKKEFSYDAFQEKLINFYYAVEDKIAFDVHSTT</sequence>
<evidence type="ECO:0000256" key="2">
    <source>
        <dbReference type="ARBA" id="ARBA00022679"/>
    </source>
</evidence>
<proteinExistence type="predicted"/>
<name>X1BM43_9ZZZZ</name>
<reference evidence="3" key="1">
    <citation type="journal article" date="2014" name="Front. Microbiol.">
        <title>High frequency of phylogenetically diverse reductive dehalogenase-homologous genes in deep subseafloor sedimentary metagenomes.</title>
        <authorList>
            <person name="Kawai M."/>
            <person name="Futagami T."/>
            <person name="Toyoda A."/>
            <person name="Takaki Y."/>
            <person name="Nishi S."/>
            <person name="Hori S."/>
            <person name="Arai W."/>
            <person name="Tsubouchi T."/>
            <person name="Morono Y."/>
            <person name="Uchiyama I."/>
            <person name="Ito T."/>
            <person name="Fujiyama A."/>
            <person name="Inagaki F."/>
            <person name="Takami H."/>
        </authorList>
    </citation>
    <scope>NUCLEOTIDE SEQUENCE</scope>
    <source>
        <strain evidence="3">Expedition CK06-06</strain>
    </source>
</reference>
<accession>X1BM43</accession>
<dbReference type="PANTHER" id="PTHR12526:SF629">
    <property type="entry name" value="TEICHURONIC ACID BIOSYNTHESIS GLYCOSYLTRANSFERASE TUAH-RELATED"/>
    <property type="match status" value="1"/>
</dbReference>
<organism evidence="3">
    <name type="scientific">marine sediment metagenome</name>
    <dbReference type="NCBI Taxonomy" id="412755"/>
    <lineage>
        <taxon>unclassified sequences</taxon>
        <taxon>metagenomes</taxon>
        <taxon>ecological metagenomes</taxon>
    </lineage>
</organism>
<dbReference type="PANTHER" id="PTHR12526">
    <property type="entry name" value="GLYCOSYLTRANSFERASE"/>
    <property type="match status" value="1"/>
</dbReference>
<dbReference type="Gene3D" id="3.40.50.2000">
    <property type="entry name" value="Glycogen Phosphorylase B"/>
    <property type="match status" value="1"/>
</dbReference>
<protein>
    <recommendedName>
        <fullName evidence="4">Glycosyl transferase family 1 domain-containing protein</fullName>
    </recommendedName>
</protein>
<dbReference type="GO" id="GO:0016757">
    <property type="term" value="F:glycosyltransferase activity"/>
    <property type="evidence" value="ECO:0007669"/>
    <property type="project" value="UniProtKB-KW"/>
</dbReference>
<evidence type="ECO:0008006" key="4">
    <source>
        <dbReference type="Google" id="ProtNLM"/>
    </source>
</evidence>
<dbReference type="EMBL" id="BART01011442">
    <property type="protein sequence ID" value="GAG85148.1"/>
    <property type="molecule type" value="Genomic_DNA"/>
</dbReference>
<comment type="caution">
    <text evidence="3">The sequence shown here is derived from an EMBL/GenBank/DDBJ whole genome shotgun (WGS) entry which is preliminary data.</text>
</comment>
<keyword evidence="2" id="KW-0808">Transferase</keyword>
<gene>
    <name evidence="3" type="ORF">S01H4_24378</name>
</gene>
<evidence type="ECO:0000256" key="1">
    <source>
        <dbReference type="ARBA" id="ARBA00022676"/>
    </source>
</evidence>
<dbReference type="AlphaFoldDB" id="X1BM43"/>
<dbReference type="SUPFAM" id="SSF53756">
    <property type="entry name" value="UDP-Glycosyltransferase/glycogen phosphorylase"/>
    <property type="match status" value="1"/>
</dbReference>
<dbReference type="Pfam" id="PF13692">
    <property type="entry name" value="Glyco_trans_1_4"/>
    <property type="match status" value="1"/>
</dbReference>
<evidence type="ECO:0000313" key="3">
    <source>
        <dbReference type="EMBL" id="GAG85148.1"/>
    </source>
</evidence>
<keyword evidence="1" id="KW-0328">Glycosyltransferase</keyword>
<feature type="non-terminal residue" evidence="3">
    <location>
        <position position="1"/>
    </location>
</feature>